<dbReference type="GO" id="GO:0005975">
    <property type="term" value="P:carbohydrate metabolic process"/>
    <property type="evidence" value="ECO:0007669"/>
    <property type="project" value="InterPro"/>
</dbReference>
<dbReference type="PANTHER" id="PTHR47791">
    <property type="entry name" value="MEIOTICALLY UP-REGULATED GENE 191 PROTEIN"/>
    <property type="match status" value="1"/>
</dbReference>
<dbReference type="RefSeq" id="WP_244915209.1">
    <property type="nucleotide sequence ID" value="NZ_UGNY01000001.1"/>
</dbReference>
<name>A0A378IRJ9_9GAMM</name>
<dbReference type="Pfam" id="PF03663">
    <property type="entry name" value="Glyco_hydro_76"/>
    <property type="match status" value="1"/>
</dbReference>
<dbReference type="Proteomes" id="UP000254033">
    <property type="component" value="Unassembled WGS sequence"/>
</dbReference>
<reference evidence="2 3" key="1">
    <citation type="submission" date="2018-06" db="EMBL/GenBank/DDBJ databases">
        <authorList>
            <consortium name="Pathogen Informatics"/>
            <person name="Doyle S."/>
        </authorList>
    </citation>
    <scope>NUCLEOTIDE SEQUENCE [LARGE SCALE GENOMIC DNA]</scope>
    <source>
        <strain evidence="2 3">NCTC11978</strain>
    </source>
</reference>
<sequence length="568" mass="64668">MLKIITTSLLSLVLLPFSQSLPAAALPSSPAVTLPSANQQNNEFRDAVIQYVRSIAASKLFNTILPDAQILDKRWDTQYAHRYWYVSVIAYFQGQQLGVGTANEASLSKTIAKATERALEQSRLKPIGTKELAAFRFQVIFDYPPRRYYSFIEDKGKGLELQSNRVVIRYLDGDLIKQQIYSSQHYLLNNMHPQLHGFYKKYDVAEDNRGSKLHTIYSASSLYTLLKIYRLNKDPQLEKHFKAIAAFLLGMQVTEGKQAGSFYYSYDINTKEKTCFLSVGTTSKTIFTLLELYRFYHEEAYLSAAKRAGDWLLTMIMDNGHVISGVRCKADNWRFNKKQSFLYSGQVLSALSRLYLITNDQRYYDAATKIAQYMTIAANKQGDFVGDDFRAPNTISTSWVLMALIDYSKINNDSLYREVIDKTASAILARQIYDPNDAYNHGRYLDTMATSGNGWINEVMGELHQFCLNQGLSNCKQYRDAIILTTRWLLQNAYTEANSYDIRNPSQAIGGFMRDFISQSIRTDAVCHGMNSLITLLTIIDQQNQRLVTLAEKPFNETIGLLRIGKVP</sequence>
<organism evidence="2 3">
    <name type="scientific">Legionella feeleii</name>
    <dbReference type="NCBI Taxonomy" id="453"/>
    <lineage>
        <taxon>Bacteria</taxon>
        <taxon>Pseudomonadati</taxon>
        <taxon>Pseudomonadota</taxon>
        <taxon>Gammaproteobacteria</taxon>
        <taxon>Legionellales</taxon>
        <taxon>Legionellaceae</taxon>
        <taxon>Legionella</taxon>
    </lineage>
</organism>
<evidence type="ECO:0000313" key="2">
    <source>
        <dbReference type="EMBL" id="STX37215.1"/>
    </source>
</evidence>
<protein>
    <submittedName>
        <fullName evidence="2">Predicted glycosyl hydrolase</fullName>
    </submittedName>
</protein>
<accession>A0A378IRJ9</accession>
<gene>
    <name evidence="2" type="ORF">NCTC11978_00376</name>
</gene>
<dbReference type="InterPro" id="IPR008928">
    <property type="entry name" value="6-hairpin_glycosidase_sf"/>
</dbReference>
<evidence type="ECO:0000256" key="1">
    <source>
        <dbReference type="SAM" id="SignalP"/>
    </source>
</evidence>
<dbReference type="EMBL" id="UGNY01000001">
    <property type="protein sequence ID" value="STX37215.1"/>
    <property type="molecule type" value="Genomic_DNA"/>
</dbReference>
<feature type="chain" id="PRO_5016573519" evidence="1">
    <location>
        <begin position="26"/>
        <end position="568"/>
    </location>
</feature>
<dbReference type="InterPro" id="IPR005198">
    <property type="entry name" value="Glyco_hydro_76"/>
</dbReference>
<dbReference type="InterPro" id="IPR053169">
    <property type="entry name" value="MUG_Protein"/>
</dbReference>
<dbReference type="PANTHER" id="PTHR47791:SF3">
    <property type="entry name" value="MEIOTICALLY UP-REGULATED GENE 191 PROTEIN"/>
    <property type="match status" value="1"/>
</dbReference>
<dbReference type="GO" id="GO:0016787">
    <property type="term" value="F:hydrolase activity"/>
    <property type="evidence" value="ECO:0007669"/>
    <property type="project" value="UniProtKB-KW"/>
</dbReference>
<keyword evidence="2" id="KW-0378">Hydrolase</keyword>
<dbReference type="Gene3D" id="1.50.10.20">
    <property type="match status" value="1"/>
</dbReference>
<proteinExistence type="predicted"/>
<evidence type="ECO:0000313" key="3">
    <source>
        <dbReference type="Proteomes" id="UP000254033"/>
    </source>
</evidence>
<keyword evidence="1" id="KW-0732">Signal</keyword>
<dbReference type="SUPFAM" id="SSF48208">
    <property type="entry name" value="Six-hairpin glycosidases"/>
    <property type="match status" value="1"/>
</dbReference>
<feature type="signal peptide" evidence="1">
    <location>
        <begin position="1"/>
        <end position="25"/>
    </location>
</feature>
<dbReference type="AlphaFoldDB" id="A0A378IRJ9"/>